<gene>
    <name evidence="1" type="ORF">MML48_2g00013197</name>
</gene>
<evidence type="ECO:0000313" key="1">
    <source>
        <dbReference type="EMBL" id="KAI4467188.1"/>
    </source>
</evidence>
<evidence type="ECO:0000313" key="2">
    <source>
        <dbReference type="Proteomes" id="UP001056778"/>
    </source>
</evidence>
<reference evidence="1" key="1">
    <citation type="submission" date="2022-04" db="EMBL/GenBank/DDBJ databases">
        <title>Chromosome-scale genome assembly of Holotrichia oblita Faldermann.</title>
        <authorList>
            <person name="Rongchong L."/>
        </authorList>
    </citation>
    <scope>NUCLEOTIDE SEQUENCE</scope>
    <source>
        <strain evidence="1">81SQS9</strain>
    </source>
</reference>
<comment type="caution">
    <text evidence="1">The sequence shown here is derived from an EMBL/GenBank/DDBJ whole genome shotgun (WGS) entry which is preliminary data.</text>
</comment>
<proteinExistence type="predicted"/>
<name>A0ACB9TK66_HOLOL</name>
<protein>
    <submittedName>
        <fullName evidence="1">Tubulin--tyrosine ligase-like protein 12</fullName>
    </submittedName>
</protein>
<accession>A0ACB9TK66</accession>
<keyword evidence="2" id="KW-1185">Reference proteome</keyword>
<dbReference type="Proteomes" id="UP001056778">
    <property type="component" value="Chromosome 2"/>
</dbReference>
<sequence length="610" mass="72561">MVHATYETFLENHRNQLESSAIPPYFWSTLFQKIIKQTFDAGNIFSLLQIDYEDEERDKYDPVWQLQIKVEEGIKHTDPHHIYLIDHAWTFRIEHAKNQLLQIESLRERMATIMGIDSELNKNELCSKILDEMWKYTNSYSIGSAENIEERLPVWYIMDEVGSAIQHNDKPNFRMVPFIYVNDQTTYSLIFPIKDLLFGEVVCRDCIENIKEEQERMAYALPWKEASFLEFDFNHLKPGPDYFLSGHIKESLPVLENFAEAIPKKNRYKVFTEYDIIKENLTDNRFEIIEDENEADILWHTKHFKQFKELSETPQKFINQFPFEYILTIKDLLCITCRRRQPKIHDTLTLDTFPTWLPTTYNLKTELMQFVSYYQHRSEKGLDNHWIIKPFNLARGLDTHITNNLSYIMRLPSTGPKIAQKYIEKPVLFHRTEVPGKVKFDVRYVLLLKSVKPLEVYIYRNFFLRFANKPFELNNFDEYEKHFTVMNYTEGAVLKHMLCADFKVHWTEQYPSISWDSVEESVFSMFKEMFECAIIESGPCGIAESPQSRALYAADIMLEWKQDGVVQPKLLEVNWTPDCKRACLYYKDFYNDIFKLLFLDESNNDVFKKL</sequence>
<organism evidence="1 2">
    <name type="scientific">Holotrichia oblita</name>
    <name type="common">Chafer beetle</name>
    <dbReference type="NCBI Taxonomy" id="644536"/>
    <lineage>
        <taxon>Eukaryota</taxon>
        <taxon>Metazoa</taxon>
        <taxon>Ecdysozoa</taxon>
        <taxon>Arthropoda</taxon>
        <taxon>Hexapoda</taxon>
        <taxon>Insecta</taxon>
        <taxon>Pterygota</taxon>
        <taxon>Neoptera</taxon>
        <taxon>Endopterygota</taxon>
        <taxon>Coleoptera</taxon>
        <taxon>Polyphaga</taxon>
        <taxon>Scarabaeiformia</taxon>
        <taxon>Scarabaeidae</taxon>
        <taxon>Melolonthinae</taxon>
        <taxon>Holotrichia</taxon>
    </lineage>
</organism>
<dbReference type="EMBL" id="CM043016">
    <property type="protein sequence ID" value="KAI4467188.1"/>
    <property type="molecule type" value="Genomic_DNA"/>
</dbReference>